<evidence type="ECO:0000256" key="2">
    <source>
        <dbReference type="ARBA" id="ARBA00008872"/>
    </source>
</evidence>
<sequence length="652" mass="71130">MGGHRFETSLISVYPPHRRTSLTGLTSISSIFASFIKPFQHPQKPDLVSSPSTPNKRPSSPFLADQGARNPHLLTKPESFAVLSRPARRRPWRFRFGNPGQSKKTTAIHEKPAKNQPKSLSLLERIDATTSTIDSFEKPIPEVPMSRVDTLPAINPLDFSISSPSESYPQYTESTLPWNTTNTFVNDILTSPPATRGTAAPVPPSSHVQGGEVIFPELPPLHNGHPEVHLRTGIMDAHRRAADHEPDAEKAFFVADLSQVYRQHLRWIACLPEIQPFYAVKCNPDPYVIRLLAALGTGFDCASNNEIKMVLDVGGIDPSRVIFANPCKAVSFVRNAAKQGVDMMTFDNADELYKIARAHPRAKCVVRILTDDSKSLCAFGIKFGAPLVTVPGLLAKAKELNLDVIGVSFHVGSGCYDPSVYMDAIMRARAVFDMGKEAGYTFKLLDVGGGFEDALFERAAVVITQAIDRYFPDRRDIRIIAEPGRFYISKAFRLAANIIARRAPLTKPLPPAPSQDVNGAEANSDAPAVMYYINDGVYGAFNCILFDHQVVHPYVLSMNGSFHIASSEPTHTCSVWGPTCDSIDCVSAKTVLPSALQVGDWLGFDNMGAYTVCAASQFNGFELSNVIYTTGGPAGNEVRNTLAAFAAEGHGL</sequence>
<comment type="catalytic activity">
    <reaction evidence="8">
        <text>L-ornithine + H(+) = putrescine + CO2</text>
        <dbReference type="Rhea" id="RHEA:22964"/>
        <dbReference type="ChEBI" id="CHEBI:15378"/>
        <dbReference type="ChEBI" id="CHEBI:16526"/>
        <dbReference type="ChEBI" id="CHEBI:46911"/>
        <dbReference type="ChEBI" id="CHEBI:326268"/>
        <dbReference type="EC" id="4.1.1.17"/>
    </reaction>
</comment>
<dbReference type="SUPFAM" id="SSF51419">
    <property type="entry name" value="PLP-binding barrel"/>
    <property type="match status" value="1"/>
</dbReference>
<dbReference type="Gene3D" id="3.20.20.10">
    <property type="entry name" value="Alanine racemase"/>
    <property type="match status" value="1"/>
</dbReference>
<feature type="active site" description="Proton donor" evidence="9">
    <location>
        <position position="580"/>
    </location>
</feature>
<keyword evidence="3 9" id="KW-0663">Pyridoxal phosphate</keyword>
<comment type="subunit">
    <text evidence="7">Homodimer. Only the dimer is catalytically active, as the active sites are constructed of residues from both monomers.</text>
</comment>
<feature type="region of interest" description="Disordered" evidence="10">
    <location>
        <begin position="91"/>
        <end position="118"/>
    </location>
</feature>
<evidence type="ECO:0000256" key="8">
    <source>
        <dbReference type="ARBA" id="ARBA00049127"/>
    </source>
</evidence>
<comment type="pathway">
    <text evidence="5">Amine and polyamine biosynthesis; putrescine biosynthesis via L-ornithine pathway; putrescine from L-ornithine: step 1/1.</text>
</comment>
<accession>A0A8H4QM14</accession>
<gene>
    <name evidence="12" type="ORF">D9613_008143</name>
</gene>
<dbReference type="InterPro" id="IPR009006">
    <property type="entry name" value="Ala_racemase/Decarboxylase_C"/>
</dbReference>
<feature type="region of interest" description="Disordered" evidence="10">
    <location>
        <begin position="43"/>
        <end position="78"/>
    </location>
</feature>
<dbReference type="Proteomes" id="UP000521872">
    <property type="component" value="Unassembled WGS sequence"/>
</dbReference>
<dbReference type="GO" id="GO:0005737">
    <property type="term" value="C:cytoplasm"/>
    <property type="evidence" value="ECO:0007669"/>
    <property type="project" value="TreeGrafter"/>
</dbReference>
<evidence type="ECO:0000256" key="4">
    <source>
        <dbReference type="ARBA" id="ARBA00023239"/>
    </source>
</evidence>
<organism evidence="12 13">
    <name type="scientific">Agrocybe pediades</name>
    <dbReference type="NCBI Taxonomy" id="84607"/>
    <lineage>
        <taxon>Eukaryota</taxon>
        <taxon>Fungi</taxon>
        <taxon>Dikarya</taxon>
        <taxon>Basidiomycota</taxon>
        <taxon>Agaricomycotina</taxon>
        <taxon>Agaricomycetes</taxon>
        <taxon>Agaricomycetidae</taxon>
        <taxon>Agaricales</taxon>
        <taxon>Agaricineae</taxon>
        <taxon>Strophariaceae</taxon>
        <taxon>Agrocybe</taxon>
    </lineage>
</organism>
<keyword evidence="4" id="KW-0456">Lyase</keyword>
<dbReference type="GO" id="GO:0033387">
    <property type="term" value="P:putrescine biosynthetic process from arginine, via ornithine"/>
    <property type="evidence" value="ECO:0007669"/>
    <property type="project" value="TreeGrafter"/>
</dbReference>
<proteinExistence type="inferred from homology"/>
<dbReference type="Pfam" id="PF02784">
    <property type="entry name" value="Orn_Arg_deC_N"/>
    <property type="match status" value="1"/>
</dbReference>
<dbReference type="PANTHER" id="PTHR11482">
    <property type="entry name" value="ARGININE/DIAMINOPIMELATE/ORNITHINE DECARBOXYLASE"/>
    <property type="match status" value="1"/>
</dbReference>
<evidence type="ECO:0000256" key="3">
    <source>
        <dbReference type="ARBA" id="ARBA00022898"/>
    </source>
</evidence>
<dbReference type="InterPro" id="IPR000183">
    <property type="entry name" value="Orn/DAP/Arg_de-COase"/>
</dbReference>
<evidence type="ECO:0000256" key="7">
    <source>
        <dbReference type="ARBA" id="ARBA00046672"/>
    </source>
</evidence>
<name>A0A8H4QM14_9AGAR</name>
<dbReference type="PANTHER" id="PTHR11482:SF6">
    <property type="entry name" value="ORNITHINE DECARBOXYLASE 1-RELATED"/>
    <property type="match status" value="1"/>
</dbReference>
<dbReference type="EC" id="4.1.1.17" evidence="6"/>
<evidence type="ECO:0000256" key="1">
    <source>
        <dbReference type="ARBA" id="ARBA00001933"/>
    </source>
</evidence>
<dbReference type="GO" id="GO:0004586">
    <property type="term" value="F:ornithine decarboxylase activity"/>
    <property type="evidence" value="ECO:0007669"/>
    <property type="project" value="UniProtKB-EC"/>
</dbReference>
<dbReference type="Gene3D" id="2.40.37.10">
    <property type="entry name" value="Lyase, Ornithine Decarboxylase, Chain A, domain 1"/>
    <property type="match status" value="1"/>
</dbReference>
<keyword evidence="13" id="KW-1185">Reference proteome</keyword>
<dbReference type="PRINTS" id="PR01179">
    <property type="entry name" value="ODADCRBXLASE"/>
</dbReference>
<dbReference type="CDD" id="cd00622">
    <property type="entry name" value="PLPDE_III_ODC"/>
    <property type="match status" value="1"/>
</dbReference>
<feature type="modified residue" description="N6-(pyridoxal phosphate)lysine" evidence="9">
    <location>
        <position position="281"/>
    </location>
</feature>
<feature type="domain" description="Orn/DAP/Arg decarboxylase 2 N-terminal" evidence="11">
    <location>
        <begin position="257"/>
        <end position="488"/>
    </location>
</feature>
<protein>
    <recommendedName>
        <fullName evidence="6">ornithine decarboxylase</fullName>
        <ecNumber evidence="6">4.1.1.17</ecNumber>
    </recommendedName>
</protein>
<dbReference type="PRINTS" id="PR01182">
    <property type="entry name" value="ORNDCRBXLASE"/>
</dbReference>
<evidence type="ECO:0000256" key="6">
    <source>
        <dbReference type="ARBA" id="ARBA00034138"/>
    </source>
</evidence>
<comment type="caution">
    <text evidence="12">The sequence shown here is derived from an EMBL/GenBank/DDBJ whole genome shotgun (WGS) entry which is preliminary data.</text>
</comment>
<dbReference type="SUPFAM" id="SSF50621">
    <property type="entry name" value="Alanine racemase C-terminal domain-like"/>
    <property type="match status" value="1"/>
</dbReference>
<comment type="cofactor">
    <cofactor evidence="1 9">
        <name>pyridoxal 5'-phosphate</name>
        <dbReference type="ChEBI" id="CHEBI:597326"/>
    </cofactor>
</comment>
<comment type="similarity">
    <text evidence="2">Belongs to the Orn/Lys/Arg decarboxylase class-II family.</text>
</comment>
<evidence type="ECO:0000259" key="11">
    <source>
        <dbReference type="Pfam" id="PF02784"/>
    </source>
</evidence>
<dbReference type="InterPro" id="IPR002433">
    <property type="entry name" value="Orn_de-COase"/>
</dbReference>
<dbReference type="InterPro" id="IPR029066">
    <property type="entry name" value="PLP-binding_barrel"/>
</dbReference>
<evidence type="ECO:0000313" key="12">
    <source>
        <dbReference type="EMBL" id="KAF4613448.1"/>
    </source>
</evidence>
<reference evidence="12 13" key="1">
    <citation type="submission" date="2019-12" db="EMBL/GenBank/DDBJ databases">
        <authorList>
            <person name="Floudas D."/>
            <person name="Bentzer J."/>
            <person name="Ahren D."/>
            <person name="Johansson T."/>
            <person name="Persson P."/>
            <person name="Tunlid A."/>
        </authorList>
    </citation>
    <scope>NUCLEOTIDE SEQUENCE [LARGE SCALE GENOMIC DNA]</scope>
    <source>
        <strain evidence="12 13">CBS 102.39</strain>
    </source>
</reference>
<evidence type="ECO:0000256" key="9">
    <source>
        <dbReference type="PIRSR" id="PIRSR600183-50"/>
    </source>
</evidence>
<evidence type="ECO:0000313" key="13">
    <source>
        <dbReference type="Proteomes" id="UP000521872"/>
    </source>
</evidence>
<dbReference type="InterPro" id="IPR022644">
    <property type="entry name" value="De-COase2_N"/>
</dbReference>
<dbReference type="PROSITE" id="PS00878">
    <property type="entry name" value="ODR_DC_2_1"/>
    <property type="match status" value="1"/>
</dbReference>
<dbReference type="FunFam" id="3.20.20.10:FF:000005">
    <property type="entry name" value="Ornithine decarboxylase"/>
    <property type="match status" value="1"/>
</dbReference>
<dbReference type="InterPro" id="IPR022653">
    <property type="entry name" value="De-COase2_pyr-phos_BS"/>
</dbReference>
<dbReference type="EMBL" id="JAACJL010000045">
    <property type="protein sequence ID" value="KAF4613448.1"/>
    <property type="molecule type" value="Genomic_DNA"/>
</dbReference>
<evidence type="ECO:0000256" key="10">
    <source>
        <dbReference type="SAM" id="MobiDB-lite"/>
    </source>
</evidence>
<feature type="compositionally biased region" description="Polar residues" evidence="10">
    <location>
        <begin position="49"/>
        <end position="58"/>
    </location>
</feature>
<dbReference type="AlphaFoldDB" id="A0A8H4QM14"/>
<evidence type="ECO:0000256" key="5">
    <source>
        <dbReference type="ARBA" id="ARBA00034115"/>
    </source>
</evidence>